<evidence type="ECO:0000313" key="4">
    <source>
        <dbReference type="EMBL" id="CAL1149576.1"/>
    </source>
</evidence>
<dbReference type="Gene3D" id="3.80.10.10">
    <property type="entry name" value="Ribonuclease Inhibitor"/>
    <property type="match status" value="1"/>
</dbReference>
<accession>A0A9P1G1N2</accession>
<reference evidence="4" key="2">
    <citation type="submission" date="2024-04" db="EMBL/GenBank/DDBJ databases">
        <authorList>
            <person name="Chen Y."/>
            <person name="Shah S."/>
            <person name="Dougan E. K."/>
            <person name="Thang M."/>
            <person name="Chan C."/>
        </authorList>
    </citation>
    <scope>NUCLEOTIDE SEQUENCE [LARGE SCALE GENOMIC DNA]</scope>
</reference>
<evidence type="ECO:0000256" key="2">
    <source>
        <dbReference type="SAM" id="Phobius"/>
    </source>
</evidence>
<evidence type="ECO:0000313" key="5">
    <source>
        <dbReference type="EMBL" id="CAL4783513.1"/>
    </source>
</evidence>
<evidence type="ECO:0000313" key="6">
    <source>
        <dbReference type="Proteomes" id="UP001152797"/>
    </source>
</evidence>
<dbReference type="EMBL" id="CAMXCT020002173">
    <property type="protein sequence ID" value="CAL1149576.1"/>
    <property type="molecule type" value="Genomic_DNA"/>
</dbReference>
<dbReference type="SUPFAM" id="SSF52058">
    <property type="entry name" value="L domain-like"/>
    <property type="match status" value="1"/>
</dbReference>
<dbReference type="EMBL" id="CAMXCT010002173">
    <property type="protein sequence ID" value="CAI3996201.1"/>
    <property type="molecule type" value="Genomic_DNA"/>
</dbReference>
<keyword evidence="2" id="KW-0472">Membrane</keyword>
<feature type="non-terminal residue" evidence="3">
    <location>
        <position position="636"/>
    </location>
</feature>
<evidence type="ECO:0000313" key="3">
    <source>
        <dbReference type="EMBL" id="CAI3996201.1"/>
    </source>
</evidence>
<protein>
    <submittedName>
        <fullName evidence="5">Ribulose bisphosphate carboxylase, chloroplastic (RuBisCO)</fullName>
    </submittedName>
</protein>
<feature type="non-terminal residue" evidence="3">
    <location>
        <position position="1"/>
    </location>
</feature>
<evidence type="ECO:0000256" key="1">
    <source>
        <dbReference type="SAM" id="MobiDB-lite"/>
    </source>
</evidence>
<dbReference type="EMBL" id="CAMXCT030002173">
    <property type="protein sequence ID" value="CAL4783513.1"/>
    <property type="molecule type" value="Genomic_DNA"/>
</dbReference>
<keyword evidence="2" id="KW-1133">Transmembrane helix</keyword>
<dbReference type="Proteomes" id="UP001152797">
    <property type="component" value="Unassembled WGS sequence"/>
</dbReference>
<keyword evidence="2" id="KW-0812">Transmembrane</keyword>
<comment type="caution">
    <text evidence="3">The sequence shown here is derived from an EMBL/GenBank/DDBJ whole genome shotgun (WGS) entry which is preliminary data.</text>
</comment>
<feature type="transmembrane region" description="Helical" evidence="2">
    <location>
        <begin position="412"/>
        <end position="429"/>
    </location>
</feature>
<feature type="transmembrane region" description="Helical" evidence="2">
    <location>
        <begin position="360"/>
        <end position="383"/>
    </location>
</feature>
<proteinExistence type="predicted"/>
<dbReference type="AlphaFoldDB" id="A0A9P1G1N2"/>
<dbReference type="OrthoDB" id="676979at2759"/>
<reference evidence="3" key="1">
    <citation type="submission" date="2022-10" db="EMBL/GenBank/DDBJ databases">
        <authorList>
            <person name="Chen Y."/>
            <person name="Dougan E. K."/>
            <person name="Chan C."/>
            <person name="Rhodes N."/>
            <person name="Thang M."/>
        </authorList>
    </citation>
    <scope>NUCLEOTIDE SEQUENCE</scope>
</reference>
<keyword evidence="6" id="KW-1185">Reference proteome</keyword>
<feature type="region of interest" description="Disordered" evidence="1">
    <location>
        <begin position="1"/>
        <end position="34"/>
    </location>
</feature>
<gene>
    <name evidence="3" type="ORF">C1SCF055_LOCUS22696</name>
</gene>
<sequence length="636" mass="68123">LGYLPDGTPMNRAGNAINHPETIGPDPHTPGSPLPRALFCNSVGYLPDGTPMNAAGNALNHPETMQPDMHTPGSPLPPSHYYADVGYLVDGTDMATAGNLSVQGDVMHGIKFPYSIQKDACVDLEFLNDVGYLPDGTPMNRAGNAINHPETIGPDPHTPGSPLPRALFCNSVGYLPDGTPMSAAGNALNHPETMQPDMHTPGSPLPPSHYYADVGYLVDGTDMVLLEVFAALGLPSERAISIADHGCRLGIKVRCNAQGHVTFLDLSDMKLNGRLSEKLGQLSALEEIYMDHNFLRDSIPSQLGHLASWMSCIAEKEMGKLDVFHRCLCGSSNLVRLRSTLDLADLPDLRPGKHSTKMSYLALAAVGLAFLLPSSFNFAAPWVPTGTTGTSGPGVASGRLPAIPQSTAMPGGAMYGMALLATCASGLLARKRKAKVTRQESLHGIKFSYSIQKDDDPLTLDYLEHDKTVKTAKWRHAEFVNRSFGCQDAYADLEFLNDVGCVAETEQRYLPDGTPMNRAGNAINHPETIGPDPHTPGSPLPRAHFCNSVGYLPDGTPMNAAGNALNHPETMQPDMHTPGSPLPPSHYYADVGYLVDGTDMATAGNLSVQGDVMHGIKFPYSIQKDACVDLEFLNDV</sequence>
<name>A0A9P1G1N2_9DINO</name>
<organism evidence="3">
    <name type="scientific">Cladocopium goreaui</name>
    <dbReference type="NCBI Taxonomy" id="2562237"/>
    <lineage>
        <taxon>Eukaryota</taxon>
        <taxon>Sar</taxon>
        <taxon>Alveolata</taxon>
        <taxon>Dinophyceae</taxon>
        <taxon>Suessiales</taxon>
        <taxon>Symbiodiniaceae</taxon>
        <taxon>Cladocopium</taxon>
    </lineage>
</organism>
<dbReference type="InterPro" id="IPR032675">
    <property type="entry name" value="LRR_dom_sf"/>
</dbReference>